<evidence type="ECO:0000313" key="4">
    <source>
        <dbReference type="Proteomes" id="UP001158045"/>
    </source>
</evidence>
<proteinExistence type="inferred from homology"/>
<evidence type="ECO:0000256" key="1">
    <source>
        <dbReference type="ARBA" id="ARBA00006845"/>
    </source>
</evidence>
<name>A0ABT6NHK2_9FIRM</name>
<dbReference type="InterPro" id="IPR035905">
    <property type="entry name" value="Barstar-like_sf"/>
</dbReference>
<reference evidence="3 4" key="1">
    <citation type="submission" date="2023-04" db="EMBL/GenBank/DDBJ databases">
        <title>Fusibacter bizertensis strain WBS, isolated from littoral bottom sediments of the Arctic seas - biochemical and genomic analysis.</title>
        <authorList>
            <person name="Brioukhanov A.L."/>
        </authorList>
    </citation>
    <scope>NUCLEOTIDE SEQUENCE [LARGE SCALE GENOMIC DNA]</scope>
    <source>
        <strain evidence="3 4">WBS</strain>
    </source>
</reference>
<dbReference type="RefSeq" id="WP_281095806.1">
    <property type="nucleotide sequence ID" value="NZ_JARYZI010000021.1"/>
</dbReference>
<dbReference type="Proteomes" id="UP001158045">
    <property type="component" value="Unassembled WGS sequence"/>
</dbReference>
<protein>
    <submittedName>
        <fullName evidence="3">Barstar family protein</fullName>
    </submittedName>
</protein>
<dbReference type="SUPFAM" id="SSF52038">
    <property type="entry name" value="Barstar-related"/>
    <property type="match status" value="1"/>
</dbReference>
<sequence>MKTYTLEGTKFSSVEALHIALKEELSLSEHYGGNLDALWDELSVRSEATEIVVMDWLKAKLLLGSYADKLERVFTEIGQYNKGIIVKFK</sequence>
<accession>A0ABT6NHK2</accession>
<dbReference type="InterPro" id="IPR000468">
    <property type="entry name" value="Barstar"/>
</dbReference>
<comment type="similarity">
    <text evidence="1">Belongs to the barstar family.</text>
</comment>
<keyword evidence="4" id="KW-1185">Reference proteome</keyword>
<organism evidence="3 4">
    <name type="scientific">Fusibacter bizertensis</name>
    <dbReference type="NCBI Taxonomy" id="1488331"/>
    <lineage>
        <taxon>Bacteria</taxon>
        <taxon>Bacillati</taxon>
        <taxon>Bacillota</taxon>
        <taxon>Clostridia</taxon>
        <taxon>Eubacteriales</taxon>
        <taxon>Eubacteriales Family XII. Incertae Sedis</taxon>
        <taxon>Fusibacter</taxon>
    </lineage>
</organism>
<gene>
    <name evidence="3" type="ORF">QE109_17325</name>
</gene>
<feature type="domain" description="Barstar (barnase inhibitor)" evidence="2">
    <location>
        <begin position="1"/>
        <end position="80"/>
    </location>
</feature>
<evidence type="ECO:0000259" key="2">
    <source>
        <dbReference type="Pfam" id="PF01337"/>
    </source>
</evidence>
<evidence type="ECO:0000313" key="3">
    <source>
        <dbReference type="EMBL" id="MDH8679912.1"/>
    </source>
</evidence>
<dbReference type="Pfam" id="PF01337">
    <property type="entry name" value="Barstar"/>
    <property type="match status" value="1"/>
</dbReference>
<dbReference type="EMBL" id="JARYZI010000021">
    <property type="protein sequence ID" value="MDH8679912.1"/>
    <property type="molecule type" value="Genomic_DNA"/>
</dbReference>
<comment type="caution">
    <text evidence="3">The sequence shown here is derived from an EMBL/GenBank/DDBJ whole genome shotgun (WGS) entry which is preliminary data.</text>
</comment>
<dbReference type="Gene3D" id="3.30.370.10">
    <property type="entry name" value="Barstar-like"/>
    <property type="match status" value="1"/>
</dbReference>